<name>R7Q5P1_CHOCR</name>
<dbReference type="Gramene" id="CDF33153">
    <property type="protein sequence ID" value="CDF33153"/>
    <property type="gene ID" value="CHC_T00010171001"/>
</dbReference>
<organism evidence="8 9">
    <name type="scientific">Chondrus crispus</name>
    <name type="common">Carrageen Irish moss</name>
    <name type="synonym">Polymorpha crispa</name>
    <dbReference type="NCBI Taxonomy" id="2769"/>
    <lineage>
        <taxon>Eukaryota</taxon>
        <taxon>Rhodophyta</taxon>
        <taxon>Florideophyceae</taxon>
        <taxon>Rhodymeniophycidae</taxon>
        <taxon>Gigartinales</taxon>
        <taxon>Gigartinaceae</taxon>
        <taxon>Chondrus</taxon>
    </lineage>
</organism>
<evidence type="ECO:0000256" key="2">
    <source>
        <dbReference type="ARBA" id="ARBA00022664"/>
    </source>
</evidence>
<dbReference type="EMBL" id="HG001635">
    <property type="protein sequence ID" value="CDF33153.1"/>
    <property type="molecule type" value="Genomic_DNA"/>
</dbReference>
<dbReference type="OrthoDB" id="10264544at2759"/>
<gene>
    <name evidence="8" type="ORF">CHC_T00010171001</name>
</gene>
<dbReference type="CDD" id="cd24162">
    <property type="entry name" value="Prp3_C"/>
    <property type="match status" value="1"/>
</dbReference>
<evidence type="ECO:0000313" key="8">
    <source>
        <dbReference type="EMBL" id="CDF33153.1"/>
    </source>
</evidence>
<dbReference type="STRING" id="2769.R7Q5P1"/>
<protein>
    <submittedName>
        <fullName evidence="8">U4/U6 small nuclear ribonucleoprotein Prp3, putative</fullName>
    </submittedName>
</protein>
<feature type="region of interest" description="Disordered" evidence="5">
    <location>
        <begin position="1"/>
        <end position="127"/>
    </location>
</feature>
<dbReference type="GO" id="GO:0000398">
    <property type="term" value="P:mRNA splicing, via spliceosome"/>
    <property type="evidence" value="ECO:0007669"/>
    <property type="project" value="InterPro"/>
</dbReference>
<dbReference type="PANTHER" id="PTHR14212">
    <property type="entry name" value="U4/U6-ASSOCIATED RNA SPLICING FACTOR-RELATED"/>
    <property type="match status" value="1"/>
</dbReference>
<dbReference type="Proteomes" id="UP000012073">
    <property type="component" value="Unassembled WGS sequence"/>
</dbReference>
<dbReference type="InterPro" id="IPR010541">
    <property type="entry name" value="Prp3_C"/>
</dbReference>
<evidence type="ECO:0000313" key="9">
    <source>
        <dbReference type="Proteomes" id="UP000012073"/>
    </source>
</evidence>
<feature type="region of interest" description="Disordered" evidence="5">
    <location>
        <begin position="399"/>
        <end position="420"/>
    </location>
</feature>
<dbReference type="AlphaFoldDB" id="R7Q5P1"/>
<dbReference type="InterPro" id="IPR027104">
    <property type="entry name" value="Prp3"/>
</dbReference>
<evidence type="ECO:0000259" key="7">
    <source>
        <dbReference type="Pfam" id="PF08572"/>
    </source>
</evidence>
<dbReference type="KEGG" id="ccp:CHC_T00010171001"/>
<sequence length="588" mass="66376">MEAPAAKRSPVRDPPENPRKRRRRSRFASSVPSPSTDAAPSHAKDANPPSAPAAPSKPPPPPNASVAALRARLPRPAAAPPSDAPQLNQAPTPKRRRTGRSRFSQLQSPAARRHVAQVVPPPAVPKLPLDVTAIPVAPVSTLRINRDAQKQRKLASVLKVSSADLLETDPELNPYYDASIAKPANAVRQPRKEFVFIPQGDIVAKAGKKREEAQVQAKVAHYRAQLISKERQESNLPVLPPHIDDLRASHQVREVPQWEWWDLPFLANRKEAAAAMDKLVERKEQKQDADSDAMDLDCKIELKTDRVTHYIHHPPPIESTRPKKPPPALPLMLTKKETKKLRRKRRMEAQKEQQEMVAVGLLPPPKPKVKLSNLVRVLANEASADPTKVEEEVRAQVEARRRKHEMENEARKKTKEERREKVHTKIAKDREAGMHAAVFRITDMRNPQHRFKIDINARQWEMTGTLLSFGGCNVVVAEGGLKALRKYKKLMLRRIDWNAKREAEGNVEKETNQEPSAEDHGNNRDNSCLLVWEGPIASNAFKEFNITSARTQRECRYHFRKHGVEHYWDLCTQGTPLGNENLGVKQIE</sequence>
<accession>R7Q5P1</accession>
<keyword evidence="8" id="KW-0687">Ribonucleoprotein</keyword>
<dbReference type="PANTHER" id="PTHR14212:SF0">
    <property type="entry name" value="U4_U6 SMALL NUCLEAR RIBONUCLEOPROTEIN PRP3"/>
    <property type="match status" value="1"/>
</dbReference>
<evidence type="ECO:0000256" key="3">
    <source>
        <dbReference type="ARBA" id="ARBA00023187"/>
    </source>
</evidence>
<reference evidence="9" key="1">
    <citation type="journal article" date="2013" name="Proc. Natl. Acad. Sci. U.S.A.">
        <title>Genome structure and metabolic features in the red seaweed Chondrus crispus shed light on evolution of the Archaeplastida.</title>
        <authorList>
            <person name="Collen J."/>
            <person name="Porcel B."/>
            <person name="Carre W."/>
            <person name="Ball S.G."/>
            <person name="Chaparro C."/>
            <person name="Tonon T."/>
            <person name="Barbeyron T."/>
            <person name="Michel G."/>
            <person name="Noel B."/>
            <person name="Valentin K."/>
            <person name="Elias M."/>
            <person name="Artiguenave F."/>
            <person name="Arun A."/>
            <person name="Aury J.M."/>
            <person name="Barbosa-Neto J.F."/>
            <person name="Bothwell J.H."/>
            <person name="Bouget F.Y."/>
            <person name="Brillet L."/>
            <person name="Cabello-Hurtado F."/>
            <person name="Capella-Gutierrez S."/>
            <person name="Charrier B."/>
            <person name="Cladiere L."/>
            <person name="Cock J.M."/>
            <person name="Coelho S.M."/>
            <person name="Colleoni C."/>
            <person name="Czjzek M."/>
            <person name="Da Silva C."/>
            <person name="Delage L."/>
            <person name="Denoeud F."/>
            <person name="Deschamps P."/>
            <person name="Dittami S.M."/>
            <person name="Gabaldon T."/>
            <person name="Gachon C.M."/>
            <person name="Groisillier A."/>
            <person name="Herve C."/>
            <person name="Jabbari K."/>
            <person name="Katinka M."/>
            <person name="Kloareg B."/>
            <person name="Kowalczyk N."/>
            <person name="Labadie K."/>
            <person name="Leblanc C."/>
            <person name="Lopez P.J."/>
            <person name="McLachlan D.H."/>
            <person name="Meslet-Cladiere L."/>
            <person name="Moustafa A."/>
            <person name="Nehr Z."/>
            <person name="Nyvall Collen P."/>
            <person name="Panaud O."/>
            <person name="Partensky F."/>
            <person name="Poulain J."/>
            <person name="Rensing S.A."/>
            <person name="Rousvoal S."/>
            <person name="Samson G."/>
            <person name="Symeonidi A."/>
            <person name="Weissenbach J."/>
            <person name="Zambounis A."/>
            <person name="Wincker P."/>
            <person name="Boyen C."/>
        </authorList>
    </citation>
    <scope>NUCLEOTIDE SEQUENCE [LARGE SCALE GENOMIC DNA]</scope>
    <source>
        <strain evidence="9">cv. Stackhouse</strain>
    </source>
</reference>
<keyword evidence="4" id="KW-0539">Nucleus</keyword>
<feature type="compositionally biased region" description="Pro residues" evidence="5">
    <location>
        <begin position="49"/>
        <end position="63"/>
    </location>
</feature>
<keyword evidence="9" id="KW-1185">Reference proteome</keyword>
<evidence type="ECO:0000256" key="5">
    <source>
        <dbReference type="SAM" id="MobiDB-lite"/>
    </source>
</evidence>
<evidence type="ECO:0000256" key="1">
    <source>
        <dbReference type="ARBA" id="ARBA00004123"/>
    </source>
</evidence>
<feature type="compositionally biased region" description="Low complexity" evidence="5">
    <location>
        <begin position="64"/>
        <end position="76"/>
    </location>
</feature>
<keyword evidence="2" id="KW-0507">mRNA processing</keyword>
<evidence type="ECO:0000256" key="4">
    <source>
        <dbReference type="ARBA" id="ARBA00023242"/>
    </source>
</evidence>
<comment type="subcellular location">
    <subcellularLocation>
        <location evidence="1">Nucleus</location>
    </subcellularLocation>
</comment>
<dbReference type="Pfam" id="PF08572">
    <property type="entry name" value="PRP3"/>
    <property type="match status" value="1"/>
</dbReference>
<dbReference type="InterPro" id="IPR013881">
    <property type="entry name" value="Pre-mRNA_splic_Prp3_dom"/>
</dbReference>
<feature type="domain" description="Small nuclear ribonucleoprotein Prp3 C-terminal" evidence="6">
    <location>
        <begin position="437"/>
        <end position="570"/>
    </location>
</feature>
<feature type="compositionally biased region" description="Basic and acidic residues" evidence="5">
    <location>
        <begin position="503"/>
        <end position="523"/>
    </location>
</feature>
<dbReference type="RefSeq" id="XP_005712956.1">
    <property type="nucleotide sequence ID" value="XM_005712899.1"/>
</dbReference>
<feature type="domain" description="Pre-mRNA-splicing factor 3" evidence="7">
    <location>
        <begin position="173"/>
        <end position="414"/>
    </location>
</feature>
<feature type="region of interest" description="Disordered" evidence="5">
    <location>
        <begin position="503"/>
        <end position="524"/>
    </location>
</feature>
<dbReference type="GO" id="GO:0046540">
    <property type="term" value="C:U4/U6 x U5 tri-snRNP complex"/>
    <property type="evidence" value="ECO:0007669"/>
    <property type="project" value="InterPro"/>
</dbReference>
<dbReference type="GeneID" id="17320668"/>
<dbReference type="OMA" id="NPQHRFK"/>
<keyword evidence="3" id="KW-0508">mRNA splicing</keyword>
<proteinExistence type="predicted"/>
<dbReference type="Pfam" id="PF06544">
    <property type="entry name" value="Prp3_C"/>
    <property type="match status" value="1"/>
</dbReference>
<evidence type="ECO:0000259" key="6">
    <source>
        <dbReference type="Pfam" id="PF06544"/>
    </source>
</evidence>